<name>A0A0P0W7A5_ORYSJ</name>
<dbReference type="Gramene" id="Os04t0203450-00">
    <property type="protein sequence ID" value="Os04t0203450-00"/>
    <property type="gene ID" value="Os04g0203450"/>
</dbReference>
<dbReference type="InParanoid" id="A0A0P0W7A5"/>
<evidence type="ECO:0000313" key="1">
    <source>
        <dbReference type="EMBL" id="BAS88080.1"/>
    </source>
</evidence>
<accession>A0A0P0W7A5</accession>
<protein>
    <submittedName>
        <fullName evidence="1">Os04g0203450 protein</fullName>
    </submittedName>
</protein>
<reference evidence="2" key="1">
    <citation type="journal article" date="2005" name="Nature">
        <title>The map-based sequence of the rice genome.</title>
        <authorList>
            <consortium name="International rice genome sequencing project (IRGSP)"/>
            <person name="Matsumoto T."/>
            <person name="Wu J."/>
            <person name="Kanamori H."/>
            <person name="Katayose Y."/>
            <person name="Fujisawa M."/>
            <person name="Namiki N."/>
            <person name="Mizuno H."/>
            <person name="Yamamoto K."/>
            <person name="Antonio B.A."/>
            <person name="Baba T."/>
            <person name="Sakata K."/>
            <person name="Nagamura Y."/>
            <person name="Aoki H."/>
            <person name="Arikawa K."/>
            <person name="Arita K."/>
            <person name="Bito T."/>
            <person name="Chiden Y."/>
            <person name="Fujitsuka N."/>
            <person name="Fukunaka R."/>
            <person name="Hamada M."/>
            <person name="Harada C."/>
            <person name="Hayashi A."/>
            <person name="Hijishita S."/>
            <person name="Honda M."/>
            <person name="Hosokawa S."/>
            <person name="Ichikawa Y."/>
            <person name="Idonuma A."/>
            <person name="Iijima M."/>
            <person name="Ikeda M."/>
            <person name="Ikeno M."/>
            <person name="Ito K."/>
            <person name="Ito S."/>
            <person name="Ito T."/>
            <person name="Ito Y."/>
            <person name="Ito Y."/>
            <person name="Iwabuchi A."/>
            <person name="Kamiya K."/>
            <person name="Karasawa W."/>
            <person name="Kurita K."/>
            <person name="Katagiri S."/>
            <person name="Kikuta A."/>
            <person name="Kobayashi H."/>
            <person name="Kobayashi N."/>
            <person name="Machita K."/>
            <person name="Maehara T."/>
            <person name="Masukawa M."/>
            <person name="Mizubayashi T."/>
            <person name="Mukai Y."/>
            <person name="Nagasaki H."/>
            <person name="Nagata Y."/>
            <person name="Naito S."/>
            <person name="Nakashima M."/>
            <person name="Nakama Y."/>
            <person name="Nakamichi Y."/>
            <person name="Nakamura M."/>
            <person name="Meguro A."/>
            <person name="Negishi M."/>
            <person name="Ohta I."/>
            <person name="Ohta T."/>
            <person name="Okamoto M."/>
            <person name="Ono N."/>
            <person name="Saji S."/>
            <person name="Sakaguchi M."/>
            <person name="Sakai K."/>
            <person name="Shibata M."/>
            <person name="Shimokawa T."/>
            <person name="Song J."/>
            <person name="Takazaki Y."/>
            <person name="Terasawa K."/>
            <person name="Tsugane M."/>
            <person name="Tsuji K."/>
            <person name="Ueda S."/>
            <person name="Waki K."/>
            <person name="Yamagata H."/>
            <person name="Yamamoto M."/>
            <person name="Yamamoto S."/>
            <person name="Yamane H."/>
            <person name="Yoshiki S."/>
            <person name="Yoshihara R."/>
            <person name="Yukawa K."/>
            <person name="Zhong H."/>
            <person name="Yano M."/>
            <person name="Yuan Q."/>
            <person name="Ouyang S."/>
            <person name="Liu J."/>
            <person name="Jones K.M."/>
            <person name="Gansberger K."/>
            <person name="Moffat K."/>
            <person name="Hill J."/>
            <person name="Bera J."/>
            <person name="Fadrosh D."/>
            <person name="Jin S."/>
            <person name="Johri S."/>
            <person name="Kim M."/>
            <person name="Overton L."/>
            <person name="Reardon M."/>
            <person name="Tsitrin T."/>
            <person name="Vuong H."/>
            <person name="Weaver B."/>
            <person name="Ciecko A."/>
            <person name="Tallon L."/>
            <person name="Jackson J."/>
            <person name="Pai G."/>
            <person name="Aken S.V."/>
            <person name="Utterback T."/>
            <person name="Reidmuller S."/>
            <person name="Feldblyum T."/>
            <person name="Hsiao J."/>
            <person name="Zismann V."/>
            <person name="Iobst S."/>
            <person name="de Vazeille A.R."/>
            <person name="Buell C.R."/>
            <person name="Ying K."/>
            <person name="Li Y."/>
            <person name="Lu T."/>
            <person name="Huang Y."/>
            <person name="Zhao Q."/>
            <person name="Feng Q."/>
            <person name="Zhang L."/>
            <person name="Zhu J."/>
            <person name="Weng Q."/>
            <person name="Mu J."/>
            <person name="Lu Y."/>
            <person name="Fan D."/>
            <person name="Liu Y."/>
            <person name="Guan J."/>
            <person name="Zhang Y."/>
            <person name="Yu S."/>
            <person name="Liu X."/>
            <person name="Zhang Y."/>
            <person name="Hong G."/>
            <person name="Han B."/>
            <person name="Choisne N."/>
            <person name="Demange N."/>
            <person name="Orjeda G."/>
            <person name="Samain S."/>
            <person name="Cattolico L."/>
            <person name="Pelletier E."/>
            <person name="Couloux A."/>
            <person name="Segurens B."/>
            <person name="Wincker P."/>
            <person name="D'Hont A."/>
            <person name="Scarpelli C."/>
            <person name="Weissenbach J."/>
            <person name="Salanoubat M."/>
            <person name="Quetier F."/>
            <person name="Yu Y."/>
            <person name="Kim H.R."/>
            <person name="Rambo T."/>
            <person name="Currie J."/>
            <person name="Collura K."/>
            <person name="Luo M."/>
            <person name="Yang T."/>
            <person name="Ammiraju J.S.S."/>
            <person name="Engler F."/>
            <person name="Soderlund C."/>
            <person name="Wing R.A."/>
            <person name="Palmer L.E."/>
            <person name="de la Bastide M."/>
            <person name="Spiegel L."/>
            <person name="Nascimento L."/>
            <person name="Zutavern T."/>
            <person name="O'Shaughnessy A."/>
            <person name="Dike S."/>
            <person name="Dedhia N."/>
            <person name="Preston R."/>
            <person name="Balija V."/>
            <person name="McCombie W.R."/>
            <person name="Chow T."/>
            <person name="Chen H."/>
            <person name="Chung M."/>
            <person name="Chen C."/>
            <person name="Shaw J."/>
            <person name="Wu H."/>
            <person name="Hsiao K."/>
            <person name="Chao Y."/>
            <person name="Chu M."/>
            <person name="Cheng C."/>
            <person name="Hour A."/>
            <person name="Lee P."/>
            <person name="Lin S."/>
            <person name="Lin Y."/>
            <person name="Liou J."/>
            <person name="Liu S."/>
            <person name="Hsing Y."/>
            <person name="Raghuvanshi S."/>
            <person name="Mohanty A."/>
            <person name="Bharti A.K."/>
            <person name="Gaur A."/>
            <person name="Gupta V."/>
            <person name="Kumar D."/>
            <person name="Ravi V."/>
            <person name="Vij S."/>
            <person name="Kapur A."/>
            <person name="Khurana P."/>
            <person name="Khurana P."/>
            <person name="Khurana J.P."/>
            <person name="Tyagi A.K."/>
            <person name="Gaikwad K."/>
            <person name="Singh A."/>
            <person name="Dalal V."/>
            <person name="Srivastava S."/>
            <person name="Dixit A."/>
            <person name="Pal A.K."/>
            <person name="Ghazi I.A."/>
            <person name="Yadav M."/>
            <person name="Pandit A."/>
            <person name="Bhargava A."/>
            <person name="Sureshbabu K."/>
            <person name="Batra K."/>
            <person name="Sharma T.R."/>
            <person name="Mohapatra T."/>
            <person name="Singh N.K."/>
            <person name="Messing J."/>
            <person name="Nelson A.B."/>
            <person name="Fuks G."/>
            <person name="Kavchok S."/>
            <person name="Keizer G."/>
            <person name="Linton E."/>
            <person name="Llaca V."/>
            <person name="Song R."/>
            <person name="Tanyolac B."/>
            <person name="Young S."/>
            <person name="Ho-Il K."/>
            <person name="Hahn J.H."/>
            <person name="Sangsakoo G."/>
            <person name="Vanavichit A."/>
            <person name="de Mattos Luiz.A.T."/>
            <person name="Zimmer P.D."/>
            <person name="Malone G."/>
            <person name="Dellagostin O."/>
            <person name="de Oliveira A.C."/>
            <person name="Bevan M."/>
            <person name="Bancroft I."/>
            <person name="Minx P."/>
            <person name="Cordum H."/>
            <person name="Wilson R."/>
            <person name="Cheng Z."/>
            <person name="Jin W."/>
            <person name="Jiang J."/>
            <person name="Leong S.A."/>
            <person name="Iwama H."/>
            <person name="Gojobori T."/>
            <person name="Itoh T."/>
            <person name="Niimura Y."/>
            <person name="Fujii Y."/>
            <person name="Habara T."/>
            <person name="Sakai H."/>
            <person name="Sato Y."/>
            <person name="Wilson G."/>
            <person name="Kumar K."/>
            <person name="McCouch S."/>
            <person name="Juretic N."/>
            <person name="Hoen D."/>
            <person name="Wright S."/>
            <person name="Bruskiewich R."/>
            <person name="Bureau T."/>
            <person name="Miyao A."/>
            <person name="Hirochika H."/>
            <person name="Nishikawa T."/>
            <person name="Kadowaki K."/>
            <person name="Sugiura M."/>
            <person name="Burr B."/>
            <person name="Sasaki T."/>
        </authorList>
    </citation>
    <scope>NUCLEOTIDE SEQUENCE [LARGE SCALE GENOMIC DNA]</scope>
    <source>
        <strain evidence="2">cv. Nipponbare</strain>
    </source>
</reference>
<gene>
    <name evidence="1" type="ordered locus">Os04g0203450</name>
    <name evidence="1" type="ORF">OSNPB_040203450</name>
</gene>
<proteinExistence type="predicted"/>
<reference evidence="1 2" key="3">
    <citation type="journal article" date="2013" name="Rice">
        <title>Improvement of the Oryza sativa Nipponbare reference genome using next generation sequence and optical map data.</title>
        <authorList>
            <person name="Kawahara Y."/>
            <person name="de la Bastide M."/>
            <person name="Hamilton J.P."/>
            <person name="Kanamori H."/>
            <person name="McCombie W.R."/>
            <person name="Ouyang S."/>
            <person name="Schwartz D.C."/>
            <person name="Tanaka T."/>
            <person name="Wu J."/>
            <person name="Zhou S."/>
            <person name="Childs K.L."/>
            <person name="Davidson R.M."/>
            <person name="Lin H."/>
            <person name="Quesada-Ocampo L."/>
            <person name="Vaillancourt B."/>
            <person name="Sakai H."/>
            <person name="Lee S.S."/>
            <person name="Kim J."/>
            <person name="Numa H."/>
            <person name="Itoh T."/>
            <person name="Buell C.R."/>
            <person name="Matsumoto T."/>
        </authorList>
    </citation>
    <scope>NUCLEOTIDE SEQUENCE [LARGE SCALE GENOMIC DNA]</scope>
    <source>
        <strain evidence="2">cv. Nipponbare</strain>
    </source>
</reference>
<dbReference type="Proteomes" id="UP000059680">
    <property type="component" value="Chromosome 4"/>
</dbReference>
<dbReference type="AlphaFoldDB" id="A0A0P0W7A5"/>
<keyword evidence="2" id="KW-1185">Reference proteome</keyword>
<evidence type="ECO:0000313" key="2">
    <source>
        <dbReference type="Proteomes" id="UP000059680"/>
    </source>
</evidence>
<reference evidence="1 2" key="2">
    <citation type="journal article" date="2013" name="Plant Cell Physiol.">
        <title>Rice Annotation Project Database (RAP-DB): an integrative and interactive database for rice genomics.</title>
        <authorList>
            <person name="Sakai H."/>
            <person name="Lee S.S."/>
            <person name="Tanaka T."/>
            <person name="Numa H."/>
            <person name="Kim J."/>
            <person name="Kawahara Y."/>
            <person name="Wakimoto H."/>
            <person name="Yang C.C."/>
            <person name="Iwamoto M."/>
            <person name="Abe T."/>
            <person name="Yamada Y."/>
            <person name="Muto A."/>
            <person name="Inokuchi H."/>
            <person name="Ikemura T."/>
            <person name="Matsumoto T."/>
            <person name="Sasaki T."/>
            <person name="Itoh T."/>
        </authorList>
    </citation>
    <scope>NUCLEOTIDE SEQUENCE [LARGE SCALE GENOMIC DNA]</scope>
    <source>
        <strain evidence="2">cv. Nipponbare</strain>
    </source>
</reference>
<organism evidence="1 2">
    <name type="scientific">Oryza sativa subsp. japonica</name>
    <name type="common">Rice</name>
    <dbReference type="NCBI Taxonomy" id="39947"/>
    <lineage>
        <taxon>Eukaryota</taxon>
        <taxon>Viridiplantae</taxon>
        <taxon>Streptophyta</taxon>
        <taxon>Embryophyta</taxon>
        <taxon>Tracheophyta</taxon>
        <taxon>Spermatophyta</taxon>
        <taxon>Magnoliopsida</taxon>
        <taxon>Liliopsida</taxon>
        <taxon>Poales</taxon>
        <taxon>Poaceae</taxon>
        <taxon>BOP clade</taxon>
        <taxon>Oryzoideae</taxon>
        <taxon>Oryzeae</taxon>
        <taxon>Oryzinae</taxon>
        <taxon>Oryza</taxon>
        <taxon>Oryza sativa</taxon>
    </lineage>
</organism>
<sequence>MHLSTSSLCMPPLFSCHTLTPMPHKLSIYFDMVGWSAKCGIATSGTPLTIASNVEFHPRFCWFHTCGLVRKHLQLGAKGNN</sequence>
<dbReference type="PaxDb" id="39947-A0A0P0W7A5"/>
<dbReference type="FunCoup" id="A0A0P0W7A5">
    <property type="interactions" value="20"/>
</dbReference>
<dbReference type="EMBL" id="AP014960">
    <property type="protein sequence ID" value="BAS88080.1"/>
    <property type="molecule type" value="Genomic_DNA"/>
</dbReference>